<evidence type="ECO:0000313" key="3">
    <source>
        <dbReference type="Proteomes" id="UP000053669"/>
    </source>
</evidence>
<organism evidence="2 3">
    <name type="scientific">Streptomyces canus</name>
    <dbReference type="NCBI Taxonomy" id="58343"/>
    <lineage>
        <taxon>Bacteria</taxon>
        <taxon>Bacillati</taxon>
        <taxon>Actinomycetota</taxon>
        <taxon>Actinomycetes</taxon>
        <taxon>Kitasatosporales</taxon>
        <taxon>Streptomycetaceae</taxon>
        <taxon>Streptomyces</taxon>
        <taxon>Streptomyces aurantiacus group</taxon>
    </lineage>
</organism>
<sequence>MNTRQRRTLLGLTAVATGMGMFTTAADAAVPPPEAPQAPVSGYTYVERFSRLSSDSARSVSAPCPSGKVVLAGGVRIVGGGGRVLLRGSYPGHSASGYKWLATAEEISGGTAARWYLRAYAVCADKPAGLTYRTVPSAFNSNRPDKTVTGTCPAGTRLVGAGARLRGASHRVGINSVTMTNLIHRSASARAAEAVATNLPWSVAVHLVCAGPLARQTFRESGWKEAVGSTQSQTAVVGCPRGTRAFGAGMRPAGASATLKRLVPVELRPTGSPAGARVTVSELAPGQAATWYVKAQVICAR</sequence>
<protein>
    <recommendedName>
        <fullName evidence="4">Tat pathway signal sequence domain protein</fullName>
    </recommendedName>
</protein>
<name>A0A101SBM8_9ACTN</name>
<gene>
    <name evidence="2" type="ORF">AQJ46_15805</name>
</gene>
<evidence type="ECO:0008006" key="4">
    <source>
        <dbReference type="Google" id="ProtNLM"/>
    </source>
</evidence>
<feature type="chain" id="PRO_5007106002" description="Tat pathway signal sequence domain protein" evidence="1">
    <location>
        <begin position="29"/>
        <end position="301"/>
    </location>
</feature>
<dbReference type="InterPro" id="IPR006311">
    <property type="entry name" value="TAT_signal"/>
</dbReference>
<dbReference type="AlphaFoldDB" id="A0A101SBM8"/>
<evidence type="ECO:0000256" key="1">
    <source>
        <dbReference type="SAM" id="SignalP"/>
    </source>
</evidence>
<feature type="signal peptide" evidence="1">
    <location>
        <begin position="1"/>
        <end position="28"/>
    </location>
</feature>
<dbReference type="STRING" id="58343.AQJ46_15805"/>
<accession>A0A101SBM8</accession>
<dbReference type="RefSeq" id="WP_059206181.1">
    <property type="nucleotide sequence ID" value="NZ_KQ948659.1"/>
</dbReference>
<evidence type="ECO:0000313" key="2">
    <source>
        <dbReference type="EMBL" id="KUN71105.1"/>
    </source>
</evidence>
<proteinExistence type="predicted"/>
<keyword evidence="1" id="KW-0732">Signal</keyword>
<dbReference type="PROSITE" id="PS51318">
    <property type="entry name" value="TAT"/>
    <property type="match status" value="1"/>
</dbReference>
<reference evidence="2 3" key="1">
    <citation type="submission" date="2015-10" db="EMBL/GenBank/DDBJ databases">
        <title>Draft genome sequence of Streptomyces canus DSM 40017, type strain for the species Streptomyces canus.</title>
        <authorList>
            <person name="Ruckert C."/>
            <person name="Winkler A."/>
            <person name="Kalinowski J."/>
            <person name="Kampfer P."/>
            <person name="Glaeser S."/>
        </authorList>
    </citation>
    <scope>NUCLEOTIDE SEQUENCE [LARGE SCALE GENOMIC DNA]</scope>
    <source>
        <strain evidence="2 3">DSM 40017</strain>
    </source>
</reference>
<dbReference type="EMBL" id="LMWU01000016">
    <property type="protein sequence ID" value="KUN71105.1"/>
    <property type="molecule type" value="Genomic_DNA"/>
</dbReference>
<comment type="caution">
    <text evidence="2">The sequence shown here is derived from an EMBL/GenBank/DDBJ whole genome shotgun (WGS) entry which is preliminary data.</text>
</comment>
<dbReference type="Proteomes" id="UP000053669">
    <property type="component" value="Unassembled WGS sequence"/>
</dbReference>